<keyword evidence="3" id="KW-0645">Protease</keyword>
<evidence type="ECO:0000313" key="17">
    <source>
        <dbReference type="EMBL" id="EPY20591.1"/>
    </source>
</evidence>
<dbReference type="PANTHER" id="PTHR43655:SF11">
    <property type="entry name" value="PUTATIVE-RELATED"/>
    <property type="match status" value="1"/>
</dbReference>
<keyword evidence="18" id="KW-1185">Reference proteome</keyword>
<evidence type="ECO:0000256" key="13">
    <source>
        <dbReference type="ARBA" id="ARBA00023136"/>
    </source>
</evidence>
<feature type="compositionally biased region" description="Pro residues" evidence="14">
    <location>
        <begin position="83"/>
        <end position="96"/>
    </location>
</feature>
<keyword evidence="12" id="KW-0482">Metalloprotease</keyword>
<dbReference type="SUPFAM" id="SSF140990">
    <property type="entry name" value="FtsH protease domain-like"/>
    <property type="match status" value="1"/>
</dbReference>
<dbReference type="EMBL" id="ATMH01008930">
    <property type="protein sequence ID" value="EPY20591.1"/>
    <property type="molecule type" value="Genomic_DNA"/>
</dbReference>
<dbReference type="GO" id="GO:0005745">
    <property type="term" value="C:m-AAA complex"/>
    <property type="evidence" value="ECO:0007669"/>
    <property type="project" value="TreeGrafter"/>
</dbReference>
<dbReference type="PANTHER" id="PTHR43655">
    <property type="entry name" value="ATP-DEPENDENT PROTEASE"/>
    <property type="match status" value="1"/>
</dbReference>
<feature type="region of interest" description="Disordered" evidence="14">
    <location>
        <begin position="1"/>
        <end position="96"/>
    </location>
</feature>
<evidence type="ECO:0000256" key="6">
    <source>
        <dbReference type="ARBA" id="ARBA00022741"/>
    </source>
</evidence>
<evidence type="ECO:0000256" key="12">
    <source>
        <dbReference type="ARBA" id="ARBA00023049"/>
    </source>
</evidence>
<dbReference type="InterPro" id="IPR027417">
    <property type="entry name" value="P-loop_NTPase"/>
</dbReference>
<evidence type="ECO:0000256" key="1">
    <source>
        <dbReference type="ARBA" id="ARBA00001947"/>
    </source>
</evidence>
<dbReference type="GO" id="GO:0016887">
    <property type="term" value="F:ATP hydrolysis activity"/>
    <property type="evidence" value="ECO:0007669"/>
    <property type="project" value="InterPro"/>
</dbReference>
<dbReference type="Gene3D" id="3.40.50.300">
    <property type="entry name" value="P-loop containing nucleotide triphosphate hydrolases"/>
    <property type="match status" value="1"/>
</dbReference>
<evidence type="ECO:0000256" key="10">
    <source>
        <dbReference type="ARBA" id="ARBA00022946"/>
    </source>
</evidence>
<proteinExistence type="predicted"/>
<keyword evidence="4 15" id="KW-0812">Transmembrane</keyword>
<feature type="compositionally biased region" description="Polar residues" evidence="14">
    <location>
        <begin position="1"/>
        <end position="10"/>
    </location>
</feature>
<keyword evidence="10" id="KW-0809">Transit peptide</keyword>
<keyword evidence="8" id="KW-0862">Zinc</keyword>
<keyword evidence="6" id="KW-0547">Nucleotide-binding</keyword>
<evidence type="ECO:0000313" key="18">
    <source>
        <dbReference type="Proteomes" id="UP000015354"/>
    </source>
</evidence>
<keyword evidence="11 15" id="KW-1133">Transmembrane helix</keyword>
<evidence type="ECO:0000259" key="16">
    <source>
        <dbReference type="SMART" id="SM00382"/>
    </source>
</evidence>
<dbReference type="Gene3D" id="1.10.8.60">
    <property type="match status" value="1"/>
</dbReference>
<evidence type="ECO:0000256" key="3">
    <source>
        <dbReference type="ARBA" id="ARBA00022670"/>
    </source>
</evidence>
<sequence length="705" mass="77308">MSSPNTNNGVPQGGGGPLFEAMLQATAPQSYYPPPQQQQQQQQQQEQPMYAPQGMQYQQAQQQQFGGNPGLGQANIPPQQSFMPPPQQQPLYQPPPVAPRYFAPVPAVQDDDYYKGFHDGVVRPNGPVWGNALSWVVPIVVNLALFVGPIWYFRRKYTQAMGPAAAAAGKSGAKGSNPMSGLMDMMNPMKAKDFRTEVKNTTFKDVIGIPEAKEDLKQYVDFLKEPAKFTRLGARLPKGCLLTGPPGTGKTLLARAVAGEASTPFFSCSGADFIEIFGGSGPKRVRELFAEAKKAAPCVVFIDEIDAIGSRNQGGRSMGGGGSSEENRTINQLLAELDGLSSKEAIVVVAATNYPEAIDKALLREGRFDRKVNIPMPDKKARTELFEFYLNRIITGDPNCKPKVQVFKPRTVDSDDKADGAAKTEEETKPAKTFEIKELKDIKVVEGVSNKEYADALADRTPGVSPAQISTIVNEAALNSAMHGKDVVPLDILQESIDDVLIGKKHRQRMSDKSLERTAYHEVGHCIMAWLSPLQKDVVKISIIPRGRAGGYTQQVQDEAMEPHTDEFLFSQLCVLMGGRVAERIFMDDISTGAMDDLQRATRLSMEKLLNYGMSKTIGQLAFKPNDKNDGRAWMTWSEELHAKVEDEARQLVASAYSHTEKTLLEMRQKHEALTQLLLSKKELNKADIEGVLGARPAGVTPATL</sequence>
<dbReference type="FunFam" id="3.40.50.300:FF:000277">
    <property type="entry name" value="ATP-dependent zinc metalloprotease FtsH"/>
    <property type="match status" value="1"/>
</dbReference>
<dbReference type="InterPro" id="IPR000642">
    <property type="entry name" value="Peptidase_M41"/>
</dbReference>
<evidence type="ECO:0000256" key="8">
    <source>
        <dbReference type="ARBA" id="ARBA00022833"/>
    </source>
</evidence>
<feature type="transmembrane region" description="Helical" evidence="15">
    <location>
        <begin position="132"/>
        <end position="153"/>
    </location>
</feature>
<dbReference type="Gene3D" id="1.20.58.760">
    <property type="entry name" value="Peptidase M41"/>
    <property type="match status" value="1"/>
</dbReference>
<dbReference type="FunFam" id="1.20.58.760:FF:000017">
    <property type="entry name" value="Putative ATP-dependent zinc metallopeptidase"/>
    <property type="match status" value="1"/>
</dbReference>
<keyword evidence="9" id="KW-0067">ATP-binding</keyword>
<dbReference type="InterPro" id="IPR050928">
    <property type="entry name" value="ATP-dep_Zn_Metalloprotease"/>
</dbReference>
<dbReference type="Pfam" id="PF01434">
    <property type="entry name" value="Peptidase_M41"/>
    <property type="match status" value="1"/>
</dbReference>
<reference evidence="17 18" key="1">
    <citation type="journal article" date="2013" name="PLoS ONE">
        <title>Predicting the Proteins of Angomonas deanei, Strigomonas culicis and Their Respective Endosymbionts Reveals New Aspects of the Trypanosomatidae Family.</title>
        <authorList>
            <person name="Motta M.C."/>
            <person name="Martins A.C."/>
            <person name="de Souza S.S."/>
            <person name="Catta-Preta C.M."/>
            <person name="Silva R."/>
            <person name="Klein C.C."/>
            <person name="de Almeida L.G."/>
            <person name="de Lima Cunha O."/>
            <person name="Ciapina L.P."/>
            <person name="Brocchi M."/>
            <person name="Colabardini A.C."/>
            <person name="de Araujo Lima B."/>
            <person name="Machado C.R."/>
            <person name="de Almeida Soares C.M."/>
            <person name="Probst C.M."/>
            <person name="de Menezes C.B."/>
            <person name="Thompson C.E."/>
            <person name="Bartholomeu D.C."/>
            <person name="Gradia D.F."/>
            <person name="Pavoni D.P."/>
            <person name="Grisard E.C."/>
            <person name="Fantinatti-Garboggini F."/>
            <person name="Marchini F.K."/>
            <person name="Rodrigues-Luiz G.F."/>
            <person name="Wagner G."/>
            <person name="Goldman G.H."/>
            <person name="Fietto J.L."/>
            <person name="Elias M.C."/>
            <person name="Goldman M.H."/>
            <person name="Sagot M.F."/>
            <person name="Pereira M."/>
            <person name="Stoco P.H."/>
            <person name="de Mendonca-Neto R.P."/>
            <person name="Teixeira S.M."/>
            <person name="Maciel T.E."/>
            <person name="de Oliveira Mendes T.A."/>
            <person name="Urmenyi T.P."/>
            <person name="de Souza W."/>
            <person name="Schenkman S."/>
            <person name="de Vasconcelos A.T."/>
        </authorList>
    </citation>
    <scope>NUCLEOTIDE SEQUENCE [LARGE SCALE GENOMIC DNA]</scope>
</reference>
<feature type="compositionally biased region" description="Low complexity" evidence="14">
    <location>
        <begin position="37"/>
        <end position="64"/>
    </location>
</feature>
<dbReference type="InterPro" id="IPR003960">
    <property type="entry name" value="ATPase_AAA_CS"/>
</dbReference>
<gene>
    <name evidence="17" type="ORF">STCU_08930</name>
</gene>
<dbReference type="OrthoDB" id="1413014at2759"/>
<dbReference type="Proteomes" id="UP000015354">
    <property type="component" value="Unassembled WGS sequence"/>
</dbReference>
<dbReference type="InterPro" id="IPR003959">
    <property type="entry name" value="ATPase_AAA_core"/>
</dbReference>
<dbReference type="GO" id="GO:0034982">
    <property type="term" value="P:mitochondrial protein processing"/>
    <property type="evidence" value="ECO:0007669"/>
    <property type="project" value="TreeGrafter"/>
</dbReference>
<dbReference type="GO" id="GO:0046872">
    <property type="term" value="F:metal ion binding"/>
    <property type="evidence" value="ECO:0007669"/>
    <property type="project" value="UniProtKB-KW"/>
</dbReference>
<dbReference type="Pfam" id="PF00004">
    <property type="entry name" value="AAA"/>
    <property type="match status" value="1"/>
</dbReference>
<dbReference type="InterPro" id="IPR003593">
    <property type="entry name" value="AAA+_ATPase"/>
</dbReference>
<dbReference type="GO" id="GO:0004222">
    <property type="term" value="F:metalloendopeptidase activity"/>
    <property type="evidence" value="ECO:0007669"/>
    <property type="project" value="InterPro"/>
</dbReference>
<evidence type="ECO:0000256" key="5">
    <source>
        <dbReference type="ARBA" id="ARBA00022723"/>
    </source>
</evidence>
<evidence type="ECO:0000256" key="9">
    <source>
        <dbReference type="ARBA" id="ARBA00022840"/>
    </source>
</evidence>
<evidence type="ECO:0000256" key="2">
    <source>
        <dbReference type="ARBA" id="ARBA00004141"/>
    </source>
</evidence>
<evidence type="ECO:0000256" key="11">
    <source>
        <dbReference type="ARBA" id="ARBA00022989"/>
    </source>
</evidence>
<comment type="cofactor">
    <cofactor evidence="1">
        <name>Zn(2+)</name>
        <dbReference type="ChEBI" id="CHEBI:29105"/>
    </cofactor>
</comment>
<evidence type="ECO:0000256" key="15">
    <source>
        <dbReference type="SAM" id="Phobius"/>
    </source>
</evidence>
<evidence type="ECO:0000256" key="7">
    <source>
        <dbReference type="ARBA" id="ARBA00022801"/>
    </source>
</evidence>
<name>S9V159_9TRYP</name>
<comment type="caution">
    <text evidence="17">The sequence shown here is derived from an EMBL/GenBank/DDBJ whole genome shotgun (WGS) entry which is preliminary data.</text>
</comment>
<dbReference type="SMART" id="SM00382">
    <property type="entry name" value="AAA"/>
    <property type="match status" value="1"/>
</dbReference>
<keyword evidence="7" id="KW-0378">Hydrolase</keyword>
<dbReference type="InterPro" id="IPR037219">
    <property type="entry name" value="Peptidase_M41-like"/>
</dbReference>
<feature type="domain" description="AAA+ ATPase" evidence="16">
    <location>
        <begin position="236"/>
        <end position="378"/>
    </location>
</feature>
<keyword evidence="13 15" id="KW-0472">Membrane</keyword>
<dbReference type="AlphaFoldDB" id="S9V159"/>
<dbReference type="PROSITE" id="PS00674">
    <property type="entry name" value="AAA"/>
    <property type="match status" value="1"/>
</dbReference>
<evidence type="ECO:0000256" key="4">
    <source>
        <dbReference type="ARBA" id="ARBA00022692"/>
    </source>
</evidence>
<comment type="subcellular location">
    <subcellularLocation>
        <location evidence="2">Membrane</location>
        <topology evidence="2">Multi-pass membrane protein</topology>
    </subcellularLocation>
</comment>
<keyword evidence="5" id="KW-0479">Metal-binding</keyword>
<protein>
    <submittedName>
        <fullName evidence="17">ATP-dependent zinc metallopeptidase</fullName>
    </submittedName>
</protein>
<accession>S9V159</accession>
<evidence type="ECO:0000256" key="14">
    <source>
        <dbReference type="SAM" id="MobiDB-lite"/>
    </source>
</evidence>
<dbReference type="SUPFAM" id="SSF52540">
    <property type="entry name" value="P-loop containing nucleoside triphosphate hydrolases"/>
    <property type="match status" value="1"/>
</dbReference>
<organism evidence="17 18">
    <name type="scientific">Strigomonas culicis</name>
    <dbReference type="NCBI Taxonomy" id="28005"/>
    <lineage>
        <taxon>Eukaryota</taxon>
        <taxon>Discoba</taxon>
        <taxon>Euglenozoa</taxon>
        <taxon>Kinetoplastea</taxon>
        <taxon>Metakinetoplastina</taxon>
        <taxon>Trypanosomatida</taxon>
        <taxon>Trypanosomatidae</taxon>
        <taxon>Strigomonadinae</taxon>
        <taxon>Strigomonas</taxon>
    </lineage>
</organism>
<dbReference type="GO" id="GO:0004176">
    <property type="term" value="F:ATP-dependent peptidase activity"/>
    <property type="evidence" value="ECO:0007669"/>
    <property type="project" value="InterPro"/>
</dbReference>
<dbReference type="GO" id="GO:0005524">
    <property type="term" value="F:ATP binding"/>
    <property type="evidence" value="ECO:0007669"/>
    <property type="project" value="UniProtKB-KW"/>
</dbReference>